<sequence length="117" mass="13276">MSQQPIAGPEDLTPLERRYLQNLWDYCKSSPTLAMIYAKSWRNTCVLLLITGLVIAAGLLWESPFAAWFIGGITTGALLRDLGYFRQTIRLWRATETIIDRQKLDELVADPPDANYS</sequence>
<evidence type="ECO:0000256" key="1">
    <source>
        <dbReference type="SAM" id="Phobius"/>
    </source>
</evidence>
<organism evidence="2 3">
    <name type="scientific">Gemmata palustris</name>
    <dbReference type="NCBI Taxonomy" id="2822762"/>
    <lineage>
        <taxon>Bacteria</taxon>
        <taxon>Pseudomonadati</taxon>
        <taxon>Planctomycetota</taxon>
        <taxon>Planctomycetia</taxon>
        <taxon>Gemmatales</taxon>
        <taxon>Gemmataceae</taxon>
        <taxon>Gemmata</taxon>
    </lineage>
</organism>
<dbReference type="RefSeq" id="WP_210660042.1">
    <property type="nucleotide sequence ID" value="NZ_JAGKQQ010000001.1"/>
</dbReference>
<dbReference type="Proteomes" id="UP000676565">
    <property type="component" value="Unassembled WGS sequence"/>
</dbReference>
<dbReference type="EMBL" id="JAGKQQ010000001">
    <property type="protein sequence ID" value="MBP3959399.1"/>
    <property type="molecule type" value="Genomic_DNA"/>
</dbReference>
<evidence type="ECO:0000313" key="2">
    <source>
        <dbReference type="EMBL" id="MBP3959399.1"/>
    </source>
</evidence>
<feature type="transmembrane region" description="Helical" evidence="1">
    <location>
        <begin position="44"/>
        <end position="61"/>
    </location>
</feature>
<keyword evidence="3" id="KW-1185">Reference proteome</keyword>
<evidence type="ECO:0008006" key="4">
    <source>
        <dbReference type="Google" id="ProtNLM"/>
    </source>
</evidence>
<protein>
    <recommendedName>
        <fullName evidence="4">DUF4231 domain-containing protein</fullName>
    </recommendedName>
</protein>
<keyword evidence="1" id="KW-0472">Membrane</keyword>
<keyword evidence="1" id="KW-1133">Transmembrane helix</keyword>
<feature type="transmembrane region" description="Helical" evidence="1">
    <location>
        <begin position="67"/>
        <end position="85"/>
    </location>
</feature>
<accession>A0ABS5C093</accession>
<evidence type="ECO:0000313" key="3">
    <source>
        <dbReference type="Proteomes" id="UP000676565"/>
    </source>
</evidence>
<keyword evidence="1" id="KW-0812">Transmembrane</keyword>
<comment type="caution">
    <text evidence="2">The sequence shown here is derived from an EMBL/GenBank/DDBJ whole genome shotgun (WGS) entry which is preliminary data.</text>
</comment>
<proteinExistence type="predicted"/>
<name>A0ABS5C093_9BACT</name>
<gene>
    <name evidence="2" type="ORF">J8F10_29500</name>
</gene>
<reference evidence="2 3" key="1">
    <citation type="submission" date="2021-04" db="EMBL/GenBank/DDBJ databases">
        <authorList>
            <person name="Ivanova A."/>
        </authorList>
    </citation>
    <scope>NUCLEOTIDE SEQUENCE [LARGE SCALE GENOMIC DNA]</scope>
    <source>
        <strain evidence="2 3">G18</strain>
    </source>
</reference>